<sequence length="40" mass="4849">MYTSVGYEAEVKYRRQQIKQDLAKHQRAGQARQARRNRTR</sequence>
<evidence type="ECO:0000313" key="2">
    <source>
        <dbReference type="EMBL" id="TQL66794.1"/>
    </source>
</evidence>
<dbReference type="AlphaFoldDB" id="A0A543A2I4"/>
<organism evidence="2 3">
    <name type="scientific">Nocardioides albertanoniae</name>
    <dbReference type="NCBI Taxonomy" id="1175486"/>
    <lineage>
        <taxon>Bacteria</taxon>
        <taxon>Bacillati</taxon>
        <taxon>Actinomycetota</taxon>
        <taxon>Actinomycetes</taxon>
        <taxon>Propionibacteriales</taxon>
        <taxon>Nocardioidaceae</taxon>
        <taxon>Nocardioides</taxon>
    </lineage>
</organism>
<dbReference type="RefSeq" id="WP_281285026.1">
    <property type="nucleotide sequence ID" value="NZ_VFOV01000001.1"/>
</dbReference>
<gene>
    <name evidence="2" type="ORF">FB381_0660</name>
</gene>
<feature type="region of interest" description="Disordered" evidence="1">
    <location>
        <begin position="20"/>
        <end position="40"/>
    </location>
</feature>
<evidence type="ECO:0000313" key="3">
    <source>
        <dbReference type="Proteomes" id="UP000320209"/>
    </source>
</evidence>
<protein>
    <submittedName>
        <fullName evidence="2">Uncharacterized protein</fullName>
    </submittedName>
</protein>
<proteinExistence type="predicted"/>
<dbReference type="EMBL" id="VFOV01000001">
    <property type="protein sequence ID" value="TQL66794.1"/>
    <property type="molecule type" value="Genomic_DNA"/>
</dbReference>
<name>A0A543A2I4_9ACTN</name>
<accession>A0A543A2I4</accession>
<reference evidence="2 3" key="1">
    <citation type="submission" date="2019-06" db="EMBL/GenBank/DDBJ databases">
        <title>Sequencing the genomes of 1000 actinobacteria strains.</title>
        <authorList>
            <person name="Klenk H.-P."/>
        </authorList>
    </citation>
    <scope>NUCLEOTIDE SEQUENCE [LARGE SCALE GENOMIC DNA]</scope>
    <source>
        <strain evidence="2 3">DSM 25218</strain>
    </source>
</reference>
<dbReference type="Proteomes" id="UP000320209">
    <property type="component" value="Unassembled WGS sequence"/>
</dbReference>
<comment type="caution">
    <text evidence="2">The sequence shown here is derived from an EMBL/GenBank/DDBJ whole genome shotgun (WGS) entry which is preliminary data.</text>
</comment>
<keyword evidence="3" id="KW-1185">Reference proteome</keyword>
<evidence type="ECO:0000256" key="1">
    <source>
        <dbReference type="SAM" id="MobiDB-lite"/>
    </source>
</evidence>